<protein>
    <submittedName>
        <fullName evidence="1">Uncharacterized protein</fullName>
    </submittedName>
</protein>
<dbReference type="EMBL" id="JAGFNK010000001">
    <property type="protein sequence ID" value="KAI9513444.1"/>
    <property type="molecule type" value="Genomic_DNA"/>
</dbReference>
<keyword evidence="2" id="KW-1185">Reference proteome</keyword>
<proteinExistence type="predicted"/>
<reference evidence="1" key="1">
    <citation type="submission" date="2021-03" db="EMBL/GenBank/DDBJ databases">
        <title>Evolutionary priming and transition to the ectomycorrhizal habit in an iconic lineage of mushroom-forming fungi: is preadaptation a requirement?</title>
        <authorList>
            <consortium name="DOE Joint Genome Institute"/>
            <person name="Looney B.P."/>
            <person name="Miyauchi S."/>
            <person name="Morin E."/>
            <person name="Drula E."/>
            <person name="Courty P.E."/>
            <person name="Chicoki N."/>
            <person name="Fauchery L."/>
            <person name="Kohler A."/>
            <person name="Kuo A."/>
            <person name="LaButti K."/>
            <person name="Pangilinan J."/>
            <person name="Lipzen A."/>
            <person name="Riley R."/>
            <person name="Andreopoulos W."/>
            <person name="He G."/>
            <person name="Johnson J."/>
            <person name="Barry K.W."/>
            <person name="Grigoriev I.V."/>
            <person name="Nagy L."/>
            <person name="Hibbett D."/>
            <person name="Henrissat B."/>
            <person name="Matheny P.B."/>
            <person name="Labbe J."/>
            <person name="Martin A.F."/>
        </authorList>
    </citation>
    <scope>NUCLEOTIDE SEQUENCE</scope>
    <source>
        <strain evidence="1">BPL698</strain>
    </source>
</reference>
<organism evidence="1 2">
    <name type="scientific">Russula earlei</name>
    <dbReference type="NCBI Taxonomy" id="71964"/>
    <lineage>
        <taxon>Eukaryota</taxon>
        <taxon>Fungi</taxon>
        <taxon>Dikarya</taxon>
        <taxon>Basidiomycota</taxon>
        <taxon>Agaricomycotina</taxon>
        <taxon>Agaricomycetes</taxon>
        <taxon>Russulales</taxon>
        <taxon>Russulaceae</taxon>
        <taxon>Russula</taxon>
    </lineage>
</organism>
<dbReference type="Proteomes" id="UP001207468">
    <property type="component" value="Unassembled WGS sequence"/>
</dbReference>
<evidence type="ECO:0000313" key="2">
    <source>
        <dbReference type="Proteomes" id="UP001207468"/>
    </source>
</evidence>
<comment type="caution">
    <text evidence="1">The sequence shown here is derived from an EMBL/GenBank/DDBJ whole genome shotgun (WGS) entry which is preliminary data.</text>
</comment>
<name>A0ACC0UQS9_9AGAM</name>
<evidence type="ECO:0000313" key="1">
    <source>
        <dbReference type="EMBL" id="KAI9513444.1"/>
    </source>
</evidence>
<accession>A0ACC0UQS9</accession>
<gene>
    <name evidence="1" type="ORF">F5148DRAFT_1155790</name>
</gene>
<sequence length="94" mass="10656">MRISTTLAIICLAFRIAPSFALPSGQGDTTTGKPIQRGNWVTQQMKASPMPTENDHWDNPVIKRGRQIQFAPTPKRVTESLPKERNKLVKFRRP</sequence>